<evidence type="ECO:0000313" key="1">
    <source>
        <dbReference type="EMBL" id="TFK64873.1"/>
    </source>
</evidence>
<reference evidence="1 2" key="1">
    <citation type="journal article" date="2019" name="Nat. Ecol. Evol.">
        <title>Megaphylogeny resolves global patterns of mushroom evolution.</title>
        <authorList>
            <person name="Varga T."/>
            <person name="Krizsan K."/>
            <person name="Foldi C."/>
            <person name="Dima B."/>
            <person name="Sanchez-Garcia M."/>
            <person name="Sanchez-Ramirez S."/>
            <person name="Szollosi G.J."/>
            <person name="Szarkandi J.G."/>
            <person name="Papp V."/>
            <person name="Albert L."/>
            <person name="Andreopoulos W."/>
            <person name="Angelini C."/>
            <person name="Antonin V."/>
            <person name="Barry K.W."/>
            <person name="Bougher N.L."/>
            <person name="Buchanan P."/>
            <person name="Buyck B."/>
            <person name="Bense V."/>
            <person name="Catcheside P."/>
            <person name="Chovatia M."/>
            <person name="Cooper J."/>
            <person name="Damon W."/>
            <person name="Desjardin D."/>
            <person name="Finy P."/>
            <person name="Geml J."/>
            <person name="Haridas S."/>
            <person name="Hughes K."/>
            <person name="Justo A."/>
            <person name="Karasinski D."/>
            <person name="Kautmanova I."/>
            <person name="Kiss B."/>
            <person name="Kocsube S."/>
            <person name="Kotiranta H."/>
            <person name="LaButti K.M."/>
            <person name="Lechner B.E."/>
            <person name="Liimatainen K."/>
            <person name="Lipzen A."/>
            <person name="Lukacs Z."/>
            <person name="Mihaltcheva S."/>
            <person name="Morgado L.N."/>
            <person name="Niskanen T."/>
            <person name="Noordeloos M.E."/>
            <person name="Ohm R.A."/>
            <person name="Ortiz-Santana B."/>
            <person name="Ovrebo C."/>
            <person name="Racz N."/>
            <person name="Riley R."/>
            <person name="Savchenko A."/>
            <person name="Shiryaev A."/>
            <person name="Soop K."/>
            <person name="Spirin V."/>
            <person name="Szebenyi C."/>
            <person name="Tomsovsky M."/>
            <person name="Tulloss R.E."/>
            <person name="Uehling J."/>
            <person name="Grigoriev I.V."/>
            <person name="Vagvolgyi C."/>
            <person name="Papp T."/>
            <person name="Martin F.M."/>
            <person name="Miettinen O."/>
            <person name="Hibbett D.S."/>
            <person name="Nagy L.G."/>
        </authorList>
    </citation>
    <scope>NUCLEOTIDE SEQUENCE [LARGE SCALE GENOMIC DNA]</scope>
    <source>
        <strain evidence="1 2">NL-1719</strain>
    </source>
</reference>
<keyword evidence="2" id="KW-1185">Reference proteome</keyword>
<name>A0ACD3AGR8_9AGAR</name>
<protein>
    <submittedName>
        <fullName evidence="1">Uncharacterized protein</fullName>
    </submittedName>
</protein>
<proteinExistence type="predicted"/>
<sequence length="408" mass="44708">MFAGSTPRLRNLEVVGCSVDINSSIFRDLTVLELCNIPRKLSATDILTTLRKIPLLTSLGLSYLLEYGAGPAPPQIGAVVLSSLKSLQISGQFFPHDLDFLSHLSFPATSVLHFISYTLDEEAIPALSDFLDVHKTARQQSSNAILCSINLQCSWSVLTLSLNTECDEQGHGHVADLVKFELASRWSGNLDLPDTPDIASFFSFFSLSSLRSITTNCKFDIGVWTKIFGTLPKLKRIVTTGDCAITGHCAIELLSSIIDDFQVNCPTGPRKNPQNQAGAGGKKKKKGKGKGKQKSQAAHWEPIFPSLEVIQMHDMVFTEQIVEDLVSAFRARKAAEKVMGIIGMTKCLNVEDDTVEALQEVVDHVVWDGWTGDKTWSIPDEESVHDSHGSGGFEGNYDGADDNNWDFS</sequence>
<dbReference type="Proteomes" id="UP000308600">
    <property type="component" value="Unassembled WGS sequence"/>
</dbReference>
<accession>A0ACD3AGR8</accession>
<organism evidence="1 2">
    <name type="scientific">Pluteus cervinus</name>
    <dbReference type="NCBI Taxonomy" id="181527"/>
    <lineage>
        <taxon>Eukaryota</taxon>
        <taxon>Fungi</taxon>
        <taxon>Dikarya</taxon>
        <taxon>Basidiomycota</taxon>
        <taxon>Agaricomycotina</taxon>
        <taxon>Agaricomycetes</taxon>
        <taxon>Agaricomycetidae</taxon>
        <taxon>Agaricales</taxon>
        <taxon>Pluteineae</taxon>
        <taxon>Pluteaceae</taxon>
        <taxon>Pluteus</taxon>
    </lineage>
</organism>
<evidence type="ECO:0000313" key="2">
    <source>
        <dbReference type="Proteomes" id="UP000308600"/>
    </source>
</evidence>
<dbReference type="EMBL" id="ML208457">
    <property type="protein sequence ID" value="TFK64873.1"/>
    <property type="molecule type" value="Genomic_DNA"/>
</dbReference>
<gene>
    <name evidence="1" type="ORF">BDN72DRAFT_861044</name>
</gene>